<evidence type="ECO:0000313" key="2">
    <source>
        <dbReference type="EMBL" id="CAI6252998.1"/>
    </source>
</evidence>
<dbReference type="AlphaFoldDB" id="A0A9W4XGU3"/>
<protein>
    <submittedName>
        <fullName evidence="2">Uncharacterized protein</fullName>
    </submittedName>
</protein>
<dbReference type="EMBL" id="CAOQHR010000001">
    <property type="protein sequence ID" value="CAI6252998.1"/>
    <property type="molecule type" value="Genomic_DNA"/>
</dbReference>
<feature type="compositionally biased region" description="Low complexity" evidence="1">
    <location>
        <begin position="9"/>
        <end position="36"/>
    </location>
</feature>
<accession>A0A9W4XGU3</accession>
<organism evidence="2 3">
    <name type="scientific">Periconia digitata</name>
    <dbReference type="NCBI Taxonomy" id="1303443"/>
    <lineage>
        <taxon>Eukaryota</taxon>
        <taxon>Fungi</taxon>
        <taxon>Dikarya</taxon>
        <taxon>Ascomycota</taxon>
        <taxon>Pezizomycotina</taxon>
        <taxon>Dothideomycetes</taxon>
        <taxon>Pleosporomycetidae</taxon>
        <taxon>Pleosporales</taxon>
        <taxon>Massarineae</taxon>
        <taxon>Periconiaceae</taxon>
        <taxon>Periconia</taxon>
    </lineage>
</organism>
<gene>
    <name evidence="2" type="ORF">PDIGIT_LOCUS1046</name>
</gene>
<feature type="region of interest" description="Disordered" evidence="1">
    <location>
        <begin position="80"/>
        <end position="101"/>
    </location>
</feature>
<proteinExistence type="predicted"/>
<keyword evidence="3" id="KW-1185">Reference proteome</keyword>
<feature type="compositionally biased region" description="Polar residues" evidence="1">
    <location>
        <begin position="42"/>
        <end position="56"/>
    </location>
</feature>
<dbReference type="Proteomes" id="UP001152607">
    <property type="component" value="Unassembled WGS sequence"/>
</dbReference>
<dbReference type="OrthoDB" id="5305306at2759"/>
<reference evidence="2" key="1">
    <citation type="submission" date="2023-01" db="EMBL/GenBank/DDBJ databases">
        <authorList>
            <person name="Van Ghelder C."/>
            <person name="Rancurel C."/>
        </authorList>
    </citation>
    <scope>NUCLEOTIDE SEQUENCE</scope>
    <source>
        <strain evidence="2">CNCM I-4278</strain>
    </source>
</reference>
<sequence length="343" mass="38206">MAGKKGDGKAAAPGKGVAGSQHSPTTSDSSGSTLGGHATPAVAQQSPMSAVRSSAHDSFNSGLEELLRSGFFAKNNPLYTERDIPNGGQQSSSPIEAPTRPARYVPTQPAYQHRARNAGAWGKNQANNYRSSRTWHSPEAQRYHDYQLVRNAMRRLFKKSEVAKWTYDDYIKHLEATLASKKAHLDKVLATKEHERLDKLHNGRFYTSPQTLKAIEKGCLPNGNDTLQGNTSRALAMKTIWCPDWKNGKEEIANWPTLQEMKWEGDDRAKTGVGRFPPLPRENGPPSIPWNQLPVVEQYELDEVARIPTLEDVLLPVDEIPDEDAPLFVDQHVWDAIDEYLES</sequence>
<feature type="region of interest" description="Disordered" evidence="1">
    <location>
        <begin position="1"/>
        <end position="56"/>
    </location>
</feature>
<evidence type="ECO:0000313" key="3">
    <source>
        <dbReference type="Proteomes" id="UP001152607"/>
    </source>
</evidence>
<name>A0A9W4XGU3_9PLEO</name>
<comment type="caution">
    <text evidence="2">The sequence shown here is derived from an EMBL/GenBank/DDBJ whole genome shotgun (WGS) entry which is preliminary data.</text>
</comment>
<evidence type="ECO:0000256" key="1">
    <source>
        <dbReference type="SAM" id="MobiDB-lite"/>
    </source>
</evidence>